<dbReference type="AlphaFoldDB" id="A0A4Y2X9C4"/>
<proteinExistence type="predicted"/>
<gene>
    <name evidence="1" type="ORF">AVEN_267843_1</name>
</gene>
<keyword evidence="2" id="KW-1185">Reference proteome</keyword>
<organism evidence="1 2">
    <name type="scientific">Araneus ventricosus</name>
    <name type="common">Orbweaver spider</name>
    <name type="synonym">Epeira ventricosa</name>
    <dbReference type="NCBI Taxonomy" id="182803"/>
    <lineage>
        <taxon>Eukaryota</taxon>
        <taxon>Metazoa</taxon>
        <taxon>Ecdysozoa</taxon>
        <taxon>Arthropoda</taxon>
        <taxon>Chelicerata</taxon>
        <taxon>Arachnida</taxon>
        <taxon>Araneae</taxon>
        <taxon>Araneomorphae</taxon>
        <taxon>Entelegynae</taxon>
        <taxon>Araneoidea</taxon>
        <taxon>Araneidae</taxon>
        <taxon>Araneus</taxon>
    </lineage>
</organism>
<comment type="caution">
    <text evidence="1">The sequence shown here is derived from an EMBL/GenBank/DDBJ whole genome shotgun (WGS) entry which is preliminary data.</text>
</comment>
<sequence length="163" mass="18409">MLLLTLYCFLYESIHILLITSERKILHFLPNTKWFSQNQGKPFQAVGEKRPGTISSRLLEPPKPNDPLLSGRAWWPFHGLLPFPSPIWHSLSPLQTMDAKKRTNKKKERQLSEMTRSCSPPCHRGRVIWAGSEGAGRDHTRSQMSHELAAAEGEGVLCVPSGQ</sequence>
<accession>A0A4Y2X9C4</accession>
<dbReference type="EMBL" id="BGPR01072630">
    <property type="protein sequence ID" value="GBO45500.1"/>
    <property type="molecule type" value="Genomic_DNA"/>
</dbReference>
<dbReference type="Proteomes" id="UP000499080">
    <property type="component" value="Unassembled WGS sequence"/>
</dbReference>
<evidence type="ECO:0000313" key="2">
    <source>
        <dbReference type="Proteomes" id="UP000499080"/>
    </source>
</evidence>
<evidence type="ECO:0000313" key="1">
    <source>
        <dbReference type="EMBL" id="GBO45500.1"/>
    </source>
</evidence>
<protein>
    <submittedName>
        <fullName evidence="1">Uncharacterized protein</fullName>
    </submittedName>
</protein>
<name>A0A4Y2X9C4_ARAVE</name>
<reference evidence="1 2" key="1">
    <citation type="journal article" date="2019" name="Sci. Rep.">
        <title>Orb-weaving spider Araneus ventricosus genome elucidates the spidroin gene catalogue.</title>
        <authorList>
            <person name="Kono N."/>
            <person name="Nakamura H."/>
            <person name="Ohtoshi R."/>
            <person name="Moran D.A.P."/>
            <person name="Shinohara A."/>
            <person name="Yoshida Y."/>
            <person name="Fujiwara M."/>
            <person name="Mori M."/>
            <person name="Tomita M."/>
            <person name="Arakawa K."/>
        </authorList>
    </citation>
    <scope>NUCLEOTIDE SEQUENCE [LARGE SCALE GENOMIC DNA]</scope>
</reference>